<keyword evidence="4 7" id="KW-0812">Transmembrane</keyword>
<evidence type="ECO:0000256" key="7">
    <source>
        <dbReference type="SAM" id="Phobius"/>
    </source>
</evidence>
<dbReference type="PIRSF" id="PIRSF016379">
    <property type="entry name" value="ENT"/>
    <property type="match status" value="1"/>
</dbReference>
<dbReference type="AlphaFoldDB" id="A0A8H3AE29"/>
<evidence type="ECO:0000256" key="5">
    <source>
        <dbReference type="ARBA" id="ARBA00022989"/>
    </source>
</evidence>
<evidence type="ECO:0000256" key="1">
    <source>
        <dbReference type="ARBA" id="ARBA00004141"/>
    </source>
</evidence>
<dbReference type="GO" id="GO:0015205">
    <property type="term" value="F:nucleobase transmembrane transporter activity"/>
    <property type="evidence" value="ECO:0007669"/>
    <property type="project" value="TreeGrafter"/>
</dbReference>
<comment type="caution">
    <text evidence="8">The sequence shown here is derived from an EMBL/GenBank/DDBJ whole genome shotgun (WGS) entry which is preliminary data.</text>
</comment>
<dbReference type="PANTHER" id="PTHR10332:SF88">
    <property type="entry name" value="EQUILIBRATIVE NUCLEOSIDE TRANSPORTER 1, ISOFORM A"/>
    <property type="match status" value="1"/>
</dbReference>
<evidence type="ECO:0000256" key="6">
    <source>
        <dbReference type="ARBA" id="ARBA00023136"/>
    </source>
</evidence>
<protein>
    <recommendedName>
        <fullName evidence="10">Nucleoside transporter</fullName>
    </recommendedName>
</protein>
<dbReference type="PANTHER" id="PTHR10332">
    <property type="entry name" value="EQUILIBRATIVE NUCLEOSIDE TRANSPORTER"/>
    <property type="match status" value="1"/>
</dbReference>
<dbReference type="GO" id="GO:0034257">
    <property type="term" value="F:nicotinamide riboside transmembrane transporter activity"/>
    <property type="evidence" value="ECO:0007669"/>
    <property type="project" value="TreeGrafter"/>
</dbReference>
<dbReference type="InterPro" id="IPR002259">
    <property type="entry name" value="Eqnu_transpt"/>
</dbReference>
<evidence type="ECO:0000256" key="3">
    <source>
        <dbReference type="ARBA" id="ARBA00022448"/>
    </source>
</evidence>
<comment type="similarity">
    <text evidence="2">Belongs to the SLC29A/ENT transporter (TC 2.A.57) family.</text>
</comment>
<dbReference type="GO" id="GO:0005886">
    <property type="term" value="C:plasma membrane"/>
    <property type="evidence" value="ECO:0007669"/>
    <property type="project" value="TreeGrafter"/>
</dbReference>
<dbReference type="PRINTS" id="PR01130">
    <property type="entry name" value="DERENTRNSPRT"/>
</dbReference>
<evidence type="ECO:0000256" key="4">
    <source>
        <dbReference type="ARBA" id="ARBA00022692"/>
    </source>
</evidence>
<dbReference type="GO" id="GO:0000329">
    <property type="term" value="C:fungal-type vacuole membrane"/>
    <property type="evidence" value="ECO:0007669"/>
    <property type="project" value="TreeGrafter"/>
</dbReference>
<feature type="transmembrane region" description="Helical" evidence="7">
    <location>
        <begin position="126"/>
        <end position="149"/>
    </location>
</feature>
<keyword evidence="6 7" id="KW-0472">Membrane</keyword>
<sequence>MATRRAERRISRVAFDESFEETKRTSSMVTHFTFLSLGVSSLLPWNALIIALPFFLKKLEGTELHDTFASWISFIFNVVGLLSIGLATWLGGQFLGPLTCTFSMAALTLLFGFLTIIPFFELPATAFFLTIMSTSVMLAAAGGLLQTVTITLAPAYGPSAIAYYMAGSAISAVGVSALQVFTAYTSKTIELPGVDSPAWSATICYATSTLLVTLALIFFHILTVTSSGFKSDNSKGYSDLPISETTRLLEPTIDSSVLSTQETNKIQPSNRWRLGCNFAIFYAGVITLGVFPAVTTRIEPIDPRTNPLVFNALHFLVFNVADLLGRAMVSVELFPSADATLALYSLARTVFVPAFMVCNAAGHWPTLITSDLAYMLVLFAFGVTCGHLTTLALISAAQNPDPEVSGRETRVAQFWMMLGYVMGGIASFGIGAVL</sequence>
<evidence type="ECO:0000313" key="8">
    <source>
        <dbReference type="EMBL" id="CAE6416552.1"/>
    </source>
</evidence>
<dbReference type="EMBL" id="CAJMWW010000070">
    <property type="protein sequence ID" value="CAE6416552.1"/>
    <property type="molecule type" value="Genomic_DNA"/>
</dbReference>
<accession>A0A8H3AE29</accession>
<reference evidence="8" key="1">
    <citation type="submission" date="2021-01" db="EMBL/GenBank/DDBJ databases">
        <authorList>
            <person name="Kaushik A."/>
        </authorList>
    </citation>
    <scope>NUCLEOTIDE SEQUENCE</scope>
    <source>
        <strain evidence="8">AG3-T5</strain>
    </source>
</reference>
<feature type="transmembrane region" description="Helical" evidence="7">
    <location>
        <begin position="274"/>
        <end position="296"/>
    </location>
</feature>
<name>A0A8H3AE29_9AGAM</name>
<gene>
    <name evidence="8" type="ORF">RDB_LOCUS34830</name>
</gene>
<feature type="transmembrane region" description="Helical" evidence="7">
    <location>
        <begin position="414"/>
        <end position="433"/>
    </location>
</feature>
<comment type="subcellular location">
    <subcellularLocation>
        <location evidence="1">Membrane</location>
        <topology evidence="1">Multi-pass membrane protein</topology>
    </subcellularLocation>
</comment>
<evidence type="ECO:0000313" key="9">
    <source>
        <dbReference type="Proteomes" id="UP000663841"/>
    </source>
</evidence>
<feature type="transmembrane region" description="Helical" evidence="7">
    <location>
        <begin position="102"/>
        <end position="120"/>
    </location>
</feature>
<feature type="transmembrane region" description="Helical" evidence="7">
    <location>
        <begin position="198"/>
        <end position="222"/>
    </location>
</feature>
<keyword evidence="3" id="KW-0813">Transport</keyword>
<keyword evidence="5 7" id="KW-1133">Transmembrane helix</keyword>
<evidence type="ECO:0008006" key="10">
    <source>
        <dbReference type="Google" id="ProtNLM"/>
    </source>
</evidence>
<dbReference type="Proteomes" id="UP000663841">
    <property type="component" value="Unassembled WGS sequence"/>
</dbReference>
<dbReference type="Pfam" id="PF01733">
    <property type="entry name" value="Nucleoside_tran"/>
    <property type="match status" value="1"/>
</dbReference>
<feature type="transmembrane region" description="Helical" evidence="7">
    <location>
        <begin position="32"/>
        <end position="56"/>
    </location>
</feature>
<feature type="transmembrane region" description="Helical" evidence="7">
    <location>
        <begin position="341"/>
        <end position="362"/>
    </location>
</feature>
<proteinExistence type="inferred from homology"/>
<evidence type="ECO:0000256" key="2">
    <source>
        <dbReference type="ARBA" id="ARBA00007965"/>
    </source>
</evidence>
<feature type="transmembrane region" description="Helical" evidence="7">
    <location>
        <begin position="161"/>
        <end position="186"/>
    </location>
</feature>
<organism evidence="8 9">
    <name type="scientific">Rhizoctonia solani</name>
    <dbReference type="NCBI Taxonomy" id="456999"/>
    <lineage>
        <taxon>Eukaryota</taxon>
        <taxon>Fungi</taxon>
        <taxon>Dikarya</taxon>
        <taxon>Basidiomycota</taxon>
        <taxon>Agaricomycotina</taxon>
        <taxon>Agaricomycetes</taxon>
        <taxon>Cantharellales</taxon>
        <taxon>Ceratobasidiaceae</taxon>
        <taxon>Rhizoctonia</taxon>
    </lineage>
</organism>
<feature type="transmembrane region" description="Helical" evidence="7">
    <location>
        <begin position="68"/>
        <end position="90"/>
    </location>
</feature>
<feature type="transmembrane region" description="Helical" evidence="7">
    <location>
        <begin position="374"/>
        <end position="394"/>
    </location>
</feature>